<dbReference type="EMBL" id="CP001661">
    <property type="protein sequence ID" value="ACT19125.1"/>
    <property type="molecule type" value="Genomic_DNA"/>
</dbReference>
<evidence type="ECO:0000313" key="2">
    <source>
        <dbReference type="EMBL" id="ACT19125.1"/>
    </source>
</evidence>
<keyword evidence="1" id="KW-0732">Signal</keyword>
<dbReference type="STRING" id="443144.GM21_3097"/>
<organism evidence="2">
    <name type="scientific">Geobacter sp. (strain M21)</name>
    <dbReference type="NCBI Taxonomy" id="443144"/>
    <lineage>
        <taxon>Bacteria</taxon>
        <taxon>Pseudomonadati</taxon>
        <taxon>Thermodesulfobacteriota</taxon>
        <taxon>Desulfuromonadia</taxon>
        <taxon>Geobacterales</taxon>
        <taxon>Geobacteraceae</taxon>
        <taxon>Geobacter</taxon>
    </lineage>
</organism>
<dbReference type="InterPro" id="IPR011990">
    <property type="entry name" value="TPR-like_helical_dom_sf"/>
</dbReference>
<dbReference type="InterPro" id="IPR006597">
    <property type="entry name" value="Sel1-like"/>
</dbReference>
<dbReference type="SMART" id="SM00671">
    <property type="entry name" value="SEL1"/>
    <property type="match status" value="3"/>
</dbReference>
<protein>
    <submittedName>
        <fullName evidence="2">Sel1 domain protein repeat-containing protein</fullName>
    </submittedName>
</protein>
<dbReference type="OrthoDB" id="9797030at2"/>
<dbReference type="PANTHER" id="PTHR11102:SF160">
    <property type="entry name" value="ERAD-ASSOCIATED E3 UBIQUITIN-PROTEIN LIGASE COMPONENT HRD3"/>
    <property type="match status" value="1"/>
</dbReference>
<accession>C6E3D3</accession>
<feature type="signal peptide" evidence="1">
    <location>
        <begin position="1"/>
        <end position="24"/>
    </location>
</feature>
<dbReference type="PANTHER" id="PTHR11102">
    <property type="entry name" value="SEL-1-LIKE PROTEIN"/>
    <property type="match status" value="1"/>
</dbReference>
<dbReference type="SUPFAM" id="SSF81901">
    <property type="entry name" value="HCP-like"/>
    <property type="match status" value="1"/>
</dbReference>
<dbReference type="HOGENOM" id="CLU_000288_36_12_7"/>
<name>C6E3D3_GEOSM</name>
<sequence length="163" mass="18003">MGKWSFAVGCALLLSLLAQSPCFGFDGVEVPQVRRLAEEGNAEAQSKLGVLYASGIGMPQDKKEAAKWYGRSAEQGYPLGQWNLAFMYLRGDGGLKEDPEKARDLFRKAAEKGLAAAQYDLGMMYLYGVAVPQSRDEAEKWLRRSAGQGYREAKKKLEEVSAR</sequence>
<dbReference type="Pfam" id="PF08238">
    <property type="entry name" value="Sel1"/>
    <property type="match status" value="3"/>
</dbReference>
<dbReference type="KEGG" id="gem:GM21_3097"/>
<reference evidence="2" key="1">
    <citation type="submission" date="2009-07" db="EMBL/GenBank/DDBJ databases">
        <title>Complete sequence of Geobacter sp. M21.</title>
        <authorList>
            <consortium name="US DOE Joint Genome Institute"/>
            <person name="Lucas S."/>
            <person name="Copeland A."/>
            <person name="Lapidus A."/>
            <person name="Glavina del Rio T."/>
            <person name="Dalin E."/>
            <person name="Tice H."/>
            <person name="Bruce D."/>
            <person name="Goodwin L."/>
            <person name="Pitluck S."/>
            <person name="Saunders E."/>
            <person name="Brettin T."/>
            <person name="Detter J.C."/>
            <person name="Han C."/>
            <person name="Larimer F."/>
            <person name="Land M."/>
            <person name="Hauser L."/>
            <person name="Kyrpides N."/>
            <person name="Ovchinnikova G."/>
            <person name="Lovley D."/>
        </authorList>
    </citation>
    <scope>NUCLEOTIDE SEQUENCE [LARGE SCALE GENOMIC DNA]</scope>
    <source>
        <strain evidence="2">M21</strain>
    </source>
</reference>
<evidence type="ECO:0000256" key="1">
    <source>
        <dbReference type="SAM" id="SignalP"/>
    </source>
</evidence>
<dbReference type="AlphaFoldDB" id="C6E3D3"/>
<proteinExistence type="predicted"/>
<feature type="chain" id="PRO_5002964492" evidence="1">
    <location>
        <begin position="25"/>
        <end position="163"/>
    </location>
</feature>
<dbReference type="eggNOG" id="COG0790">
    <property type="taxonomic scope" value="Bacteria"/>
</dbReference>
<gene>
    <name evidence="2" type="ordered locus">GM21_3097</name>
</gene>
<dbReference type="InterPro" id="IPR050767">
    <property type="entry name" value="Sel1_AlgK"/>
</dbReference>
<dbReference type="Gene3D" id="1.25.40.10">
    <property type="entry name" value="Tetratricopeptide repeat domain"/>
    <property type="match status" value="1"/>
</dbReference>